<keyword evidence="3" id="KW-1185">Reference proteome</keyword>
<dbReference type="Gene3D" id="1.20.5.340">
    <property type="match status" value="1"/>
</dbReference>
<evidence type="ECO:0000313" key="2">
    <source>
        <dbReference type="EMBL" id="RMB61158.1"/>
    </source>
</evidence>
<dbReference type="EMBL" id="REFW01000001">
    <property type="protein sequence ID" value="RMB61158.1"/>
    <property type="molecule type" value="Genomic_DNA"/>
</dbReference>
<evidence type="ECO:0000313" key="3">
    <source>
        <dbReference type="Proteomes" id="UP000275256"/>
    </source>
</evidence>
<dbReference type="Proteomes" id="UP000275256">
    <property type="component" value="Unassembled WGS sequence"/>
</dbReference>
<proteinExistence type="predicted"/>
<accession>A0A3M0G9N9</accession>
<name>A0A3M0G9N9_9ACTN</name>
<keyword evidence="1" id="KW-0175">Coiled coil</keyword>
<reference evidence="2 3" key="1">
    <citation type="submission" date="2018-10" db="EMBL/GenBank/DDBJ databases">
        <title>Tessaracoccus antarcticuss sp. nov., isolated from sediment.</title>
        <authorList>
            <person name="Zhou L.Y."/>
            <person name="Du Z.J."/>
        </authorList>
    </citation>
    <scope>NUCLEOTIDE SEQUENCE [LARGE SCALE GENOMIC DNA]</scope>
    <source>
        <strain evidence="2 3">JDX10</strain>
    </source>
</reference>
<evidence type="ECO:0000256" key="1">
    <source>
        <dbReference type="SAM" id="Coils"/>
    </source>
</evidence>
<dbReference type="AlphaFoldDB" id="A0A3M0G9N9"/>
<sequence length="164" mass="18504">MVAIVMAFAAAGLAWRELARERVLHQEEVRRQVAMRVEQAERHHGDSMAMLDRFNDRVDNLKSVIATLRRQVGSANAELSSMRGNSVWLRGEIAERQSRIDALTARLAQVEAEKTQDNIIALPRHGAASLDPKVEDLWDADEHPTMVDLAKLQLDVFDEVRLQA</sequence>
<organism evidence="2 3">
    <name type="scientific">Tessaracoccus antarcticus</name>
    <dbReference type="NCBI Taxonomy" id="2479848"/>
    <lineage>
        <taxon>Bacteria</taxon>
        <taxon>Bacillati</taxon>
        <taxon>Actinomycetota</taxon>
        <taxon>Actinomycetes</taxon>
        <taxon>Propionibacteriales</taxon>
        <taxon>Propionibacteriaceae</taxon>
        <taxon>Tessaracoccus</taxon>
    </lineage>
</organism>
<comment type="caution">
    <text evidence="2">The sequence shown here is derived from an EMBL/GenBank/DDBJ whole genome shotgun (WGS) entry which is preliminary data.</text>
</comment>
<gene>
    <name evidence="2" type="ORF">EAX62_00280</name>
</gene>
<feature type="coiled-coil region" evidence="1">
    <location>
        <begin position="51"/>
        <end position="113"/>
    </location>
</feature>
<protein>
    <submittedName>
        <fullName evidence="2">Uncharacterized protein</fullName>
    </submittedName>
</protein>